<evidence type="ECO:0000313" key="3">
    <source>
        <dbReference type="EMBL" id="MEQ3361622.1"/>
    </source>
</evidence>
<accession>A0ABV1JC31</accession>
<feature type="domain" description="Ferrous iron transporter FeoA-like" evidence="2">
    <location>
        <begin position="30"/>
        <end position="99"/>
    </location>
</feature>
<keyword evidence="4" id="KW-1185">Reference proteome</keyword>
<evidence type="ECO:0000256" key="1">
    <source>
        <dbReference type="ARBA" id="ARBA00023004"/>
    </source>
</evidence>
<dbReference type="PANTHER" id="PTHR43151:SF1">
    <property type="entry name" value="SSR2333 PROTEIN"/>
    <property type="match status" value="1"/>
</dbReference>
<proteinExistence type="predicted"/>
<dbReference type="Proteomes" id="UP001487305">
    <property type="component" value="Unassembled WGS sequence"/>
</dbReference>
<dbReference type="EMBL" id="JBBNOP010000001">
    <property type="protein sequence ID" value="MEQ3361622.1"/>
    <property type="molecule type" value="Genomic_DNA"/>
</dbReference>
<protein>
    <submittedName>
        <fullName evidence="3">FeoA family protein</fullName>
    </submittedName>
</protein>
<dbReference type="SMART" id="SM00899">
    <property type="entry name" value="FeoA"/>
    <property type="match status" value="1"/>
</dbReference>
<organism evidence="3 4">
    <name type="scientific">Raoultibacter massiliensis</name>
    <dbReference type="NCBI Taxonomy" id="1852371"/>
    <lineage>
        <taxon>Bacteria</taxon>
        <taxon>Bacillati</taxon>
        <taxon>Actinomycetota</taxon>
        <taxon>Coriobacteriia</taxon>
        <taxon>Eggerthellales</taxon>
        <taxon>Eggerthellaceae</taxon>
        <taxon>Raoultibacter</taxon>
    </lineage>
</organism>
<dbReference type="InterPro" id="IPR007167">
    <property type="entry name" value="Fe-transptr_FeoA-like"/>
</dbReference>
<dbReference type="RefSeq" id="WP_245874516.1">
    <property type="nucleotide sequence ID" value="NZ_DBFADM010000026.1"/>
</dbReference>
<comment type="caution">
    <text evidence="3">The sequence shown here is derived from an EMBL/GenBank/DDBJ whole genome shotgun (WGS) entry which is preliminary data.</text>
</comment>
<dbReference type="PANTHER" id="PTHR43151">
    <property type="entry name" value="FEOA FAMILY PROTEIN"/>
    <property type="match status" value="1"/>
</dbReference>
<reference evidence="3 4" key="1">
    <citation type="submission" date="2024-04" db="EMBL/GenBank/DDBJ databases">
        <title>Human intestinal bacterial collection.</title>
        <authorList>
            <person name="Pauvert C."/>
            <person name="Hitch T.C.A."/>
            <person name="Clavel T."/>
        </authorList>
    </citation>
    <scope>NUCLEOTIDE SEQUENCE [LARGE SCALE GENOMIC DNA]</scope>
    <source>
        <strain evidence="3 4">CLA-KB-H42</strain>
    </source>
</reference>
<evidence type="ECO:0000313" key="4">
    <source>
        <dbReference type="Proteomes" id="UP001487305"/>
    </source>
</evidence>
<dbReference type="InterPro" id="IPR038157">
    <property type="entry name" value="FeoA_core_dom"/>
</dbReference>
<dbReference type="Gene3D" id="2.30.30.90">
    <property type="match status" value="1"/>
</dbReference>
<dbReference type="InterPro" id="IPR008988">
    <property type="entry name" value="Transcriptional_repressor_C"/>
</dbReference>
<dbReference type="Pfam" id="PF04023">
    <property type="entry name" value="FeoA"/>
    <property type="match status" value="1"/>
</dbReference>
<name>A0ABV1JC31_9ACTN</name>
<dbReference type="InterPro" id="IPR053184">
    <property type="entry name" value="FeoA-like"/>
</dbReference>
<keyword evidence="1" id="KW-0408">Iron</keyword>
<evidence type="ECO:0000259" key="2">
    <source>
        <dbReference type="SMART" id="SM00899"/>
    </source>
</evidence>
<dbReference type="SUPFAM" id="SSF50037">
    <property type="entry name" value="C-terminal domain of transcriptional repressors"/>
    <property type="match status" value="1"/>
</dbReference>
<gene>
    <name evidence="3" type="ORF">AAA083_01385</name>
</gene>
<sequence>MRCIVMQETMAANGSMTAVHESPSVGRAQMPLSFLGRGRSATIAKVRGKGDLHHHLENLGFVEGAEVSVVSEMGGNLIVEIKGSQVALNKQVATRIITQ</sequence>